<protein>
    <recommendedName>
        <fullName evidence="3">Nucleotidyltransferase family protein</fullName>
    </recommendedName>
</protein>
<gene>
    <name evidence="1" type="ORF">HWN40_08100</name>
</gene>
<dbReference type="OrthoDB" id="146522at2157"/>
<dbReference type="GeneID" id="55821629"/>
<evidence type="ECO:0000313" key="2">
    <source>
        <dbReference type="Proteomes" id="UP000509594"/>
    </source>
</evidence>
<dbReference type="RefSeq" id="WP_176965259.1">
    <property type="nucleotide sequence ID" value="NZ_CP058215.1"/>
</dbReference>
<name>A0A7D5I5A5_9EURY</name>
<reference evidence="1 2" key="1">
    <citation type="submission" date="2020-06" db="EMBL/GenBank/DDBJ databases">
        <title>Methanolobus halotolerans sp. nov., isolated from a saline lake Tus in Siberia.</title>
        <authorList>
            <person name="Shen Y."/>
            <person name="Chen S.-C."/>
            <person name="Lai M.-C."/>
            <person name="Huang H.-H."/>
            <person name="Chiu H.-H."/>
            <person name="Tang S.-L."/>
            <person name="Rogozin D.Y."/>
            <person name="Degermendzhy A.G."/>
        </authorList>
    </citation>
    <scope>NUCLEOTIDE SEQUENCE [LARGE SCALE GENOMIC DNA]</scope>
    <source>
        <strain evidence="1 2">DSM 21339</strain>
    </source>
</reference>
<proteinExistence type="predicted"/>
<dbReference type="EMBL" id="CP058215">
    <property type="protein sequence ID" value="QLC50203.1"/>
    <property type="molecule type" value="Genomic_DNA"/>
</dbReference>
<evidence type="ECO:0000313" key="1">
    <source>
        <dbReference type="EMBL" id="QLC50203.1"/>
    </source>
</evidence>
<dbReference type="Proteomes" id="UP000509594">
    <property type="component" value="Chromosome"/>
</dbReference>
<evidence type="ECO:0008006" key="3">
    <source>
        <dbReference type="Google" id="ProtNLM"/>
    </source>
</evidence>
<organism evidence="1 2">
    <name type="scientific">Methanolobus zinderi</name>
    <dbReference type="NCBI Taxonomy" id="536044"/>
    <lineage>
        <taxon>Archaea</taxon>
        <taxon>Methanobacteriati</taxon>
        <taxon>Methanobacteriota</taxon>
        <taxon>Stenosarchaea group</taxon>
        <taxon>Methanomicrobia</taxon>
        <taxon>Methanosarcinales</taxon>
        <taxon>Methanosarcinaceae</taxon>
        <taxon>Methanolobus</taxon>
    </lineage>
</organism>
<sequence length="251" mass="28475">MTGYELNSSSAIIRYSLDELQEISHYLMEKEDFKHPVTVLVGGWAVDSYNPWFGSVDIDLITNSSTRQSLSYYLRDQRGFMPYRLTGLPTSVKKETEAGAIIIDFATKQKPFPFEGTDADLDFNILEGNTELREIRGGTEIAVPNRATLLVLKLKAIWDRSYRIEKQLSADLEWETGKLIKDHADILALIDPEHGGNQIDISVLGKLMEKYPFLKESLISVYNSNEGVEKYNRISYGDARIIIDRTISLIS</sequence>
<keyword evidence="2" id="KW-1185">Reference proteome</keyword>
<dbReference type="AlphaFoldDB" id="A0A7D5I5A5"/>
<accession>A0A7D5I5A5</accession>
<dbReference type="KEGG" id="mzi:HWN40_08100"/>